<dbReference type="Pfam" id="PF03358">
    <property type="entry name" value="FMN_red"/>
    <property type="match status" value="1"/>
</dbReference>
<dbReference type="OrthoDB" id="9790975at2"/>
<evidence type="ECO:0000313" key="4">
    <source>
        <dbReference type="EMBL" id="SHJ99242.1"/>
    </source>
</evidence>
<keyword evidence="2" id="KW-0288">FMN</keyword>
<keyword evidence="1" id="KW-0285">Flavoprotein</keyword>
<dbReference type="GO" id="GO:0016491">
    <property type="term" value="F:oxidoreductase activity"/>
    <property type="evidence" value="ECO:0007669"/>
    <property type="project" value="InterPro"/>
</dbReference>
<dbReference type="InterPro" id="IPR029039">
    <property type="entry name" value="Flavoprotein-like_sf"/>
</dbReference>
<evidence type="ECO:0000256" key="2">
    <source>
        <dbReference type="ARBA" id="ARBA00022643"/>
    </source>
</evidence>
<evidence type="ECO:0000259" key="3">
    <source>
        <dbReference type="Pfam" id="PF03358"/>
    </source>
</evidence>
<gene>
    <name evidence="4" type="ORF">SAMN02745170_03873</name>
</gene>
<feature type="domain" description="NADPH-dependent FMN reductase-like" evidence="3">
    <location>
        <begin position="1"/>
        <end position="153"/>
    </location>
</feature>
<dbReference type="Proteomes" id="UP000322917">
    <property type="component" value="Unassembled WGS sequence"/>
</dbReference>
<protein>
    <submittedName>
        <fullName evidence="4">Multimeric flavodoxin WrbA</fullName>
    </submittedName>
</protein>
<dbReference type="EMBL" id="FQZD01000058">
    <property type="protein sequence ID" value="SHJ99242.1"/>
    <property type="molecule type" value="Genomic_DNA"/>
</dbReference>
<dbReference type="PANTHER" id="PTHR43278">
    <property type="entry name" value="NAD(P)H-DEPENDENT FMN-CONTAINING OXIDOREDUCTASE YWQN-RELATED"/>
    <property type="match status" value="1"/>
</dbReference>
<accession>A0A1M6NUF2</accession>
<reference evidence="4 5" key="1">
    <citation type="submission" date="2016-11" db="EMBL/GenBank/DDBJ databases">
        <authorList>
            <person name="Varghese N."/>
            <person name="Submissions S."/>
        </authorList>
    </citation>
    <scope>NUCLEOTIDE SEQUENCE [LARGE SCALE GENOMIC DNA]</scope>
    <source>
        <strain evidence="4 5">DSM 15287</strain>
    </source>
</reference>
<dbReference type="InterPro" id="IPR005025">
    <property type="entry name" value="FMN_Rdtase-like_dom"/>
</dbReference>
<dbReference type="SUPFAM" id="SSF52218">
    <property type="entry name" value="Flavoproteins"/>
    <property type="match status" value="1"/>
</dbReference>
<evidence type="ECO:0000256" key="1">
    <source>
        <dbReference type="ARBA" id="ARBA00022630"/>
    </source>
</evidence>
<name>A0A1M6NUF2_9FIRM</name>
<organism evidence="4 5">
    <name type="scientific">Propionispora hippei DSM 15287</name>
    <dbReference type="NCBI Taxonomy" id="1123003"/>
    <lineage>
        <taxon>Bacteria</taxon>
        <taxon>Bacillati</taxon>
        <taxon>Bacillota</taxon>
        <taxon>Negativicutes</taxon>
        <taxon>Selenomonadales</taxon>
        <taxon>Sporomusaceae</taxon>
        <taxon>Propionispora</taxon>
    </lineage>
</organism>
<dbReference type="InterPro" id="IPR051796">
    <property type="entry name" value="ISF_SsuE-like"/>
</dbReference>
<dbReference type="Gene3D" id="3.40.50.360">
    <property type="match status" value="1"/>
</dbReference>
<dbReference type="RefSeq" id="WP_149736415.1">
    <property type="nucleotide sequence ID" value="NZ_FQZD01000058.1"/>
</dbReference>
<evidence type="ECO:0000313" key="5">
    <source>
        <dbReference type="Proteomes" id="UP000322917"/>
    </source>
</evidence>
<proteinExistence type="predicted"/>
<dbReference type="PANTHER" id="PTHR43278:SF4">
    <property type="entry name" value="NAD(P)H-DEPENDENT FMN-CONTAINING OXIDOREDUCTASE YWQN-RELATED"/>
    <property type="match status" value="1"/>
</dbReference>
<dbReference type="AlphaFoldDB" id="A0A1M6NUF2"/>
<keyword evidence="5" id="KW-1185">Reference proteome</keyword>
<sequence length="204" mass="22596">MKVLLVNGSPNPEGCTYTALKEVAGQLEKNGIETEIFHIGKQAVQGCIACGKCAELGRCVFKDDLYNELLKRIKEAAGIVIGSPVYVAGPNGSLCAILDRIFYSAREYLTNKPSAAVVSCRRGGASSTFDRLNKYLTVNQMPVVTSQYWNSVHGFTPEDVKKDLEGLQTMRVLGNNMAWMLKTISESKHPLPEREERILTHFIR</sequence>